<accession>A0A9W6GP66</accession>
<evidence type="ECO:0000313" key="3">
    <source>
        <dbReference type="Proteomes" id="UP001144471"/>
    </source>
</evidence>
<organism evidence="2 3">
    <name type="scientific">Propionigenium maris DSM 9537</name>
    <dbReference type="NCBI Taxonomy" id="1123000"/>
    <lineage>
        <taxon>Bacteria</taxon>
        <taxon>Fusobacteriati</taxon>
        <taxon>Fusobacteriota</taxon>
        <taxon>Fusobacteriia</taxon>
        <taxon>Fusobacteriales</taxon>
        <taxon>Fusobacteriaceae</taxon>
        <taxon>Propionigenium</taxon>
    </lineage>
</organism>
<reference evidence="2" key="1">
    <citation type="submission" date="2022-12" db="EMBL/GenBank/DDBJ databases">
        <title>Reference genome sequencing for broad-spectrum identification of bacterial and archaeal isolates by mass spectrometry.</title>
        <authorList>
            <person name="Sekiguchi Y."/>
            <person name="Tourlousse D.M."/>
        </authorList>
    </citation>
    <scope>NUCLEOTIDE SEQUENCE</scope>
    <source>
        <strain evidence="2">10succ1</strain>
    </source>
</reference>
<name>A0A9W6GP66_9FUSO</name>
<feature type="domain" description="HMA" evidence="1">
    <location>
        <begin position="1"/>
        <end position="63"/>
    </location>
</feature>
<sequence>MKKVVIEGMACSKCAEKIEKKISSLDGVEEVKVLLDKKEAYVSGEVSEEVLKSSIESEGYEVISIQEVEGVSHPEEKKGFFRRLLGKIEDSNKKSFGSGRMDCCNLGKKEKEKKK</sequence>
<evidence type="ECO:0000313" key="2">
    <source>
        <dbReference type="EMBL" id="GLI58087.1"/>
    </source>
</evidence>
<dbReference type="AlphaFoldDB" id="A0A9W6GP66"/>
<dbReference type="PROSITE" id="PS50846">
    <property type="entry name" value="HMA_2"/>
    <property type="match status" value="1"/>
</dbReference>
<dbReference type="CDD" id="cd00371">
    <property type="entry name" value="HMA"/>
    <property type="match status" value="1"/>
</dbReference>
<gene>
    <name evidence="2" type="ORF">PM10SUCC1_36010</name>
</gene>
<dbReference type="GO" id="GO:0046872">
    <property type="term" value="F:metal ion binding"/>
    <property type="evidence" value="ECO:0007669"/>
    <property type="project" value="InterPro"/>
</dbReference>
<dbReference type="Pfam" id="PF00403">
    <property type="entry name" value="HMA"/>
    <property type="match status" value="1"/>
</dbReference>
<dbReference type="InterPro" id="IPR036163">
    <property type="entry name" value="HMA_dom_sf"/>
</dbReference>
<dbReference type="RefSeq" id="WP_281837760.1">
    <property type="nucleotide sequence ID" value="NZ_BSDY01000033.1"/>
</dbReference>
<dbReference type="EMBL" id="BSDY01000033">
    <property type="protein sequence ID" value="GLI58087.1"/>
    <property type="molecule type" value="Genomic_DNA"/>
</dbReference>
<keyword evidence="3" id="KW-1185">Reference proteome</keyword>
<dbReference type="NCBIfam" id="NF040898">
    <property type="entry name" value="CC_mini_metal"/>
    <property type="match status" value="1"/>
</dbReference>
<dbReference type="SUPFAM" id="SSF55008">
    <property type="entry name" value="HMA, heavy metal-associated domain"/>
    <property type="match status" value="1"/>
</dbReference>
<protein>
    <recommendedName>
        <fullName evidence="1">HMA domain-containing protein</fullName>
    </recommendedName>
</protein>
<evidence type="ECO:0000259" key="1">
    <source>
        <dbReference type="PROSITE" id="PS50846"/>
    </source>
</evidence>
<comment type="caution">
    <text evidence="2">The sequence shown here is derived from an EMBL/GenBank/DDBJ whole genome shotgun (WGS) entry which is preliminary data.</text>
</comment>
<dbReference type="InterPro" id="IPR006121">
    <property type="entry name" value="HMA_dom"/>
</dbReference>
<dbReference type="Gene3D" id="3.30.70.100">
    <property type="match status" value="1"/>
</dbReference>
<dbReference type="Proteomes" id="UP001144471">
    <property type="component" value="Unassembled WGS sequence"/>
</dbReference>
<proteinExistence type="predicted"/>